<evidence type="ECO:0000313" key="2">
    <source>
        <dbReference type="EMBL" id="VEU78245.1"/>
    </source>
</evidence>
<gene>
    <name evidence="2" type="ORF">NCTC10184_00483</name>
</gene>
<proteinExistence type="predicted"/>
<feature type="signal peptide" evidence="1">
    <location>
        <begin position="1"/>
        <end position="20"/>
    </location>
</feature>
<organism evidence="2 3">
    <name type="scientific">Mycoplasmopsis columbinasalis</name>
    <dbReference type="NCBI Taxonomy" id="114880"/>
    <lineage>
        <taxon>Bacteria</taxon>
        <taxon>Bacillati</taxon>
        <taxon>Mycoplasmatota</taxon>
        <taxon>Mycoplasmoidales</taxon>
        <taxon>Metamycoplasmataceae</taxon>
        <taxon>Mycoplasmopsis</taxon>
    </lineage>
</organism>
<dbReference type="EMBL" id="LR215043">
    <property type="protein sequence ID" value="VEU78245.1"/>
    <property type="molecule type" value="Genomic_DNA"/>
</dbReference>
<feature type="chain" id="PRO_5019194127" evidence="1">
    <location>
        <begin position="21"/>
        <end position="481"/>
    </location>
</feature>
<dbReference type="Proteomes" id="UP000290876">
    <property type="component" value="Chromosome"/>
</dbReference>
<dbReference type="NCBIfam" id="NF045954">
    <property type="entry name" value="MAG1430_dom"/>
    <property type="match status" value="1"/>
</dbReference>
<protein>
    <submittedName>
        <fullName evidence="2">Uncharacterized protein</fullName>
    </submittedName>
</protein>
<dbReference type="OrthoDB" id="398253at2"/>
<evidence type="ECO:0000256" key="1">
    <source>
        <dbReference type="SAM" id="SignalP"/>
    </source>
</evidence>
<keyword evidence="3" id="KW-1185">Reference proteome</keyword>
<name>A0A449BAL9_9BACT</name>
<dbReference type="RefSeq" id="WP_129623082.1">
    <property type="nucleotide sequence ID" value="NZ_LR215043.1"/>
</dbReference>
<evidence type="ECO:0000313" key="3">
    <source>
        <dbReference type="Proteomes" id="UP000290876"/>
    </source>
</evidence>
<keyword evidence="1" id="KW-0732">Signal</keyword>
<dbReference type="KEGG" id="mcob:NCTC10184_00483"/>
<sequence>MKKRKLAWVPASLIGVAAFATIASMSVGVNNQKHTVSANAILAQYNFIGTDMLSKKVLPSTYSYASYDIPQITKPTELDPNLKYSSSEDKAFWSNQFKVSNAGGQVNRNSLFALVSDDKIPLINYSNKYRFYYRSYANDKTRELFLQVSLESIDVDVKDTVAERQAHWAQRTFKLDGFATLSEQEEIERQKVPHWPVTATYALSPLFSPVVKTDLTLPTMNSVQDFYNYKATTTVEGQTVDNYLLPRVDIEATEENKTKIEESHQKFKKYFNLNSSPSFNAKKFQLDTSRAIWVTYDEARPDYLTLHYYLYEVVPVATSDNLDATTHYTFTREHTQNIFFNLTELKNVLNSQVEIVAFEGADLSKINPTNQEQFPFVSQIPAGDKHKNTLHGFYTYVDLRFKENFANSKKYQISYSTDTFSGATFNQVSGYPLYSYDPNTGEAKFKVMIRPSSQSDSTGLISYQTTITVRGFAKENTTPTL</sequence>
<accession>A0A449BAL9</accession>
<dbReference type="AlphaFoldDB" id="A0A449BAL9"/>
<reference evidence="2 3" key="1">
    <citation type="submission" date="2019-01" db="EMBL/GenBank/DDBJ databases">
        <authorList>
            <consortium name="Pathogen Informatics"/>
        </authorList>
    </citation>
    <scope>NUCLEOTIDE SEQUENCE [LARGE SCALE GENOMIC DNA]</scope>
    <source>
        <strain evidence="2 3">NCTC10184</strain>
    </source>
</reference>